<comment type="caution">
    <text evidence="1">The sequence shown here is derived from an EMBL/GenBank/DDBJ whole genome shotgun (WGS) entry which is preliminary data.</text>
</comment>
<dbReference type="AlphaFoldDB" id="A0AAW0PG20"/>
<keyword evidence="2" id="KW-1185">Reference proteome</keyword>
<evidence type="ECO:0000313" key="2">
    <source>
        <dbReference type="Proteomes" id="UP001460270"/>
    </source>
</evidence>
<organism evidence="1 2">
    <name type="scientific">Mugilogobius chulae</name>
    <name type="common">yellowstripe goby</name>
    <dbReference type="NCBI Taxonomy" id="88201"/>
    <lineage>
        <taxon>Eukaryota</taxon>
        <taxon>Metazoa</taxon>
        <taxon>Chordata</taxon>
        <taxon>Craniata</taxon>
        <taxon>Vertebrata</taxon>
        <taxon>Euteleostomi</taxon>
        <taxon>Actinopterygii</taxon>
        <taxon>Neopterygii</taxon>
        <taxon>Teleostei</taxon>
        <taxon>Neoteleostei</taxon>
        <taxon>Acanthomorphata</taxon>
        <taxon>Gobiaria</taxon>
        <taxon>Gobiiformes</taxon>
        <taxon>Gobioidei</taxon>
        <taxon>Gobiidae</taxon>
        <taxon>Gobionellinae</taxon>
        <taxon>Mugilogobius</taxon>
    </lineage>
</organism>
<gene>
    <name evidence="1" type="ORF">WMY93_008381</name>
</gene>
<accession>A0AAW0PG20</accession>
<protein>
    <submittedName>
        <fullName evidence="1">Uncharacterized protein</fullName>
    </submittedName>
</protein>
<reference evidence="2" key="1">
    <citation type="submission" date="2024-04" db="EMBL/GenBank/DDBJ databases">
        <title>Salinicola lusitanus LLJ914,a marine bacterium isolated from the Okinawa Trough.</title>
        <authorList>
            <person name="Li J."/>
        </authorList>
    </citation>
    <scope>NUCLEOTIDE SEQUENCE [LARGE SCALE GENOMIC DNA]</scope>
</reference>
<evidence type="ECO:0000313" key="1">
    <source>
        <dbReference type="EMBL" id="KAK7926071.1"/>
    </source>
</evidence>
<name>A0AAW0PG20_9GOBI</name>
<proteinExistence type="predicted"/>
<sequence length="87" mass="9255">MAGLQGDVENVREDWSQFLCAVSQGGGETPSGPGAFHRLFLPSVLVLNDCSISKAGEGSDIAAFCAHVVELDLSYNQLSDWGEDLLI</sequence>
<dbReference type="Proteomes" id="UP001460270">
    <property type="component" value="Unassembled WGS sequence"/>
</dbReference>
<dbReference type="EMBL" id="JBBPFD010000005">
    <property type="protein sequence ID" value="KAK7926071.1"/>
    <property type="molecule type" value="Genomic_DNA"/>
</dbReference>